<evidence type="ECO:0000313" key="3">
    <source>
        <dbReference type="EMBL" id="AIW16284.1"/>
    </source>
</evidence>
<reference evidence="4 5" key="2">
    <citation type="journal article" date="2012" name="Int. J. Syst. Evol. Microbiol.">
        <title>Vibrio caribbeanicus sp. nov., isolated from the marine sponge Scleritoderma cyanea.</title>
        <authorList>
            <person name="Hoffmann M."/>
            <person name="Monday S.R."/>
            <person name="Allard M.W."/>
            <person name="Strain E.A."/>
            <person name="Whittaker P."/>
            <person name="Naum M."/>
            <person name="McCarthy P.J."/>
            <person name="Lopez J.V."/>
            <person name="Fischer M."/>
            <person name="Brown E.W."/>
        </authorList>
    </citation>
    <scope>NUCLEOTIDE SEQUENCE [LARGE SCALE GENOMIC DNA]</scope>
    <source>
        <strain evidence="4 5">ATCC 19109</strain>
    </source>
</reference>
<dbReference type="STRING" id="1051646.IX91_19510"/>
<accession>F9SZY7</accession>
<dbReference type="eggNOG" id="ENOG5031XEU">
    <property type="taxonomic scope" value="Bacteria"/>
</dbReference>
<evidence type="ECO:0000313" key="5">
    <source>
        <dbReference type="Proteomes" id="UP000003836"/>
    </source>
</evidence>
<evidence type="ECO:0000256" key="1">
    <source>
        <dbReference type="SAM" id="MobiDB-lite"/>
    </source>
</evidence>
<reference evidence="4" key="1">
    <citation type="submission" date="2011-08" db="EMBL/GenBank/DDBJ databases">
        <authorList>
            <person name="Hoffman M."/>
            <person name="Strain E.A."/>
            <person name="Brown E."/>
            <person name="Allard M.W."/>
        </authorList>
    </citation>
    <scope>NUCLEOTIDE SEQUENCE</scope>
    <source>
        <strain evidence="4">ATCC 19109</strain>
    </source>
</reference>
<feature type="region of interest" description="Disordered" evidence="1">
    <location>
        <begin position="1"/>
        <end position="24"/>
    </location>
</feature>
<keyword evidence="2" id="KW-1133">Transmembrane helix</keyword>
<keyword evidence="5" id="KW-1185">Reference proteome</keyword>
<proteinExistence type="predicted"/>
<gene>
    <name evidence="3" type="ORF">IX91_19510</name>
    <name evidence="4" type="ORF">VITU9109_18965</name>
</gene>
<dbReference type="Proteomes" id="UP000030071">
    <property type="component" value="Chromosome 2"/>
</dbReference>
<sequence length="203" mass="20562">MGKGGSSSSSNTTNTTNTNGTSAISGDNLGVVISGVNGNVGNITVTDHGAMNTAESIAKSAVASNASAMKEASDLGKEAIKSNENVTKEALKSNESVSKKALDTGFESLKESLGFGSEALKENSAVNQVAMDNMRRNSEDSINAVKAMAAQSGLNAREALHMAEKTAQRSQTGNSGDMTKVVIAVAGAFGIAAVAFAVTRGRG</sequence>
<dbReference type="PATRIC" id="fig|1051646.9.peg.3821"/>
<organism evidence="3 6">
    <name type="scientific">Vibrio tubiashii ATCC 19109</name>
    <dbReference type="NCBI Taxonomy" id="1051646"/>
    <lineage>
        <taxon>Bacteria</taxon>
        <taxon>Pseudomonadati</taxon>
        <taxon>Pseudomonadota</taxon>
        <taxon>Gammaproteobacteria</taxon>
        <taxon>Vibrionales</taxon>
        <taxon>Vibrionaceae</taxon>
        <taxon>Vibrio</taxon>
        <taxon>Vibrio oreintalis group</taxon>
    </lineage>
</organism>
<evidence type="ECO:0008006" key="7">
    <source>
        <dbReference type="Google" id="ProtNLM"/>
    </source>
</evidence>
<dbReference type="RefSeq" id="WP_004742732.1">
    <property type="nucleotide sequence ID" value="NZ_AFWI01000002.1"/>
</dbReference>
<evidence type="ECO:0000256" key="2">
    <source>
        <dbReference type="SAM" id="Phobius"/>
    </source>
</evidence>
<reference evidence="3 6" key="3">
    <citation type="submission" date="2014-08" db="EMBL/GenBank/DDBJ databases">
        <title>First Complete Genome Sequence of the Shellfish Pathogen Vibrio tubiashii.</title>
        <authorList>
            <person name="Richards G.P."/>
            <person name="Needleman D.S."/>
            <person name="Watson M.A."/>
            <person name="Bono J.L."/>
        </authorList>
    </citation>
    <scope>NUCLEOTIDE SEQUENCE [LARGE SCALE GENOMIC DNA]</scope>
    <source>
        <strain evidence="3 6">ATCC 19109</strain>
    </source>
</reference>
<keyword evidence="2" id="KW-0472">Membrane</keyword>
<keyword evidence="2" id="KW-0812">Transmembrane</keyword>
<dbReference type="AlphaFoldDB" id="F9SZY7"/>
<protein>
    <recommendedName>
        <fullName evidence="7">Chemotaxis protein</fullName>
    </recommendedName>
</protein>
<dbReference type="Proteomes" id="UP000003836">
    <property type="component" value="Unassembled WGS sequence"/>
</dbReference>
<evidence type="ECO:0000313" key="6">
    <source>
        <dbReference type="Proteomes" id="UP000030071"/>
    </source>
</evidence>
<name>F9SZY7_9VIBR</name>
<dbReference type="GeneID" id="23446918"/>
<dbReference type="HOGENOM" id="CLU_1348476_0_0_6"/>
<dbReference type="KEGG" id="vtu:IX91_19510"/>
<dbReference type="EMBL" id="CP009355">
    <property type="protein sequence ID" value="AIW16284.1"/>
    <property type="molecule type" value="Genomic_DNA"/>
</dbReference>
<dbReference type="EMBL" id="AFWI01000002">
    <property type="protein sequence ID" value="EGU59065.1"/>
    <property type="molecule type" value="Genomic_DNA"/>
</dbReference>
<feature type="transmembrane region" description="Helical" evidence="2">
    <location>
        <begin position="181"/>
        <end position="199"/>
    </location>
</feature>
<evidence type="ECO:0000313" key="4">
    <source>
        <dbReference type="EMBL" id="EGU59065.1"/>
    </source>
</evidence>